<organism evidence="1 2">
    <name type="scientific">Batillaria attramentaria</name>
    <dbReference type="NCBI Taxonomy" id="370345"/>
    <lineage>
        <taxon>Eukaryota</taxon>
        <taxon>Metazoa</taxon>
        <taxon>Spiralia</taxon>
        <taxon>Lophotrochozoa</taxon>
        <taxon>Mollusca</taxon>
        <taxon>Gastropoda</taxon>
        <taxon>Caenogastropoda</taxon>
        <taxon>Sorbeoconcha</taxon>
        <taxon>Cerithioidea</taxon>
        <taxon>Batillariidae</taxon>
        <taxon>Batillaria</taxon>
    </lineage>
</organism>
<proteinExistence type="predicted"/>
<gene>
    <name evidence="1" type="ORF">BaRGS_00040116</name>
</gene>
<dbReference type="Proteomes" id="UP001519460">
    <property type="component" value="Unassembled WGS sequence"/>
</dbReference>
<evidence type="ECO:0000313" key="1">
    <source>
        <dbReference type="EMBL" id="KAK7448388.1"/>
    </source>
</evidence>
<keyword evidence="2" id="KW-1185">Reference proteome</keyword>
<reference evidence="1 2" key="1">
    <citation type="journal article" date="2023" name="Sci. Data">
        <title>Genome assembly of the Korean intertidal mud-creeper Batillaria attramentaria.</title>
        <authorList>
            <person name="Patra A.K."/>
            <person name="Ho P.T."/>
            <person name="Jun S."/>
            <person name="Lee S.J."/>
            <person name="Kim Y."/>
            <person name="Won Y.J."/>
        </authorList>
    </citation>
    <scope>NUCLEOTIDE SEQUENCE [LARGE SCALE GENOMIC DNA]</scope>
    <source>
        <strain evidence="1">Wonlab-2016</strain>
    </source>
</reference>
<sequence>MFMAGVTVNALSFCLGQHRHFSQVNHKTVKILTGIPLITGNFTDKLTSYPVWRKSVSQFLLPTTRNIILVSVSVQTSSAYREPTTGDRDWISSTTD</sequence>
<accession>A0ABD0J1D4</accession>
<name>A0ABD0J1D4_9CAEN</name>
<dbReference type="EMBL" id="JACVVK020000761">
    <property type="protein sequence ID" value="KAK7448388.1"/>
    <property type="molecule type" value="Genomic_DNA"/>
</dbReference>
<dbReference type="AlphaFoldDB" id="A0ABD0J1D4"/>
<comment type="caution">
    <text evidence="1">The sequence shown here is derived from an EMBL/GenBank/DDBJ whole genome shotgun (WGS) entry which is preliminary data.</text>
</comment>
<evidence type="ECO:0000313" key="2">
    <source>
        <dbReference type="Proteomes" id="UP001519460"/>
    </source>
</evidence>
<protein>
    <submittedName>
        <fullName evidence="1">Uncharacterized protein</fullName>
    </submittedName>
</protein>